<dbReference type="PROSITE" id="PS51635">
    <property type="entry name" value="PNPLA"/>
    <property type="match status" value="1"/>
</dbReference>
<feature type="active site" description="Nucleophile" evidence="4">
    <location>
        <position position="102"/>
    </location>
</feature>
<evidence type="ECO:0000259" key="5">
    <source>
        <dbReference type="PROSITE" id="PS51635"/>
    </source>
</evidence>
<dbReference type="RefSeq" id="WP_167979395.1">
    <property type="nucleotide sequence ID" value="NZ_VSRL01000284.1"/>
</dbReference>
<keyword evidence="7" id="KW-1185">Reference proteome</keyword>
<organism evidence="6 7">
    <name type="scientific">Lentzea indica</name>
    <dbReference type="NCBI Taxonomy" id="2604800"/>
    <lineage>
        <taxon>Bacteria</taxon>
        <taxon>Bacillati</taxon>
        <taxon>Actinomycetota</taxon>
        <taxon>Actinomycetes</taxon>
        <taxon>Pseudonocardiales</taxon>
        <taxon>Pseudonocardiaceae</taxon>
        <taxon>Lentzea</taxon>
    </lineage>
</organism>
<feature type="short sequence motif" description="GXGXXG" evidence="4">
    <location>
        <begin position="72"/>
        <end position="77"/>
    </location>
</feature>
<feature type="active site" description="Proton acceptor" evidence="4">
    <location>
        <position position="301"/>
    </location>
</feature>
<evidence type="ECO:0000313" key="6">
    <source>
        <dbReference type="EMBL" id="NKE62782.1"/>
    </source>
</evidence>
<evidence type="ECO:0000256" key="2">
    <source>
        <dbReference type="ARBA" id="ARBA00022963"/>
    </source>
</evidence>
<keyword evidence="1 4" id="KW-0378">Hydrolase</keyword>
<sequence>MTPHDAWHALPFTYAQALHLREQGMIAHDIARRLDVPADSVDALLRLAEAKLAAVEQRGSTDVRTVGLALSGGGARGDFQVGALKYLYEEAGVTPQVIAGVSVGAVNGAMLAHGPHLLERLEGIWRGLASNNSFYVKAEILHELERLLGGESSLAAVERALRDFASRSITAGGAVGVATLFLGPLGFLLGTAGAALDLLPAIQQLQRVVEWFGRTRGIYDLGPTRALVMEHLDRGALAASGIELRMGVVGLESGGLRFVDQHGRFADNGEGPVDLVDAIIASSAMPLAFSPVVLGNGTYVDGGVREVCPVRAVVEAGADHVWAIACSALGVPPDGSFASRGLLDIAFRANDIAVDEVFRSDIDPDPAGWGHHVRVVVPSINVHDPLTIDPALIPVALDYGWMTAADAFRRSIEAVPSDAVVDAAEHVFARSVEALFSDQAMAPQIHVPDRAERYRQVVKEALGDGRRGADLLVEFNRAALEDVVALPPPAFGVLSDRETLAERLGERLERRPRTRAEQLATHITALRMKLVLLGREPHVHFLQDELGRQLRDIVKSLLAEAISERRRRHGALPAGADSWVDA</sequence>
<feature type="short sequence motif" description="DGA/G" evidence="4">
    <location>
        <begin position="301"/>
        <end position="303"/>
    </location>
</feature>
<name>A0ABX1FW75_9PSEU</name>
<evidence type="ECO:0000256" key="1">
    <source>
        <dbReference type="ARBA" id="ARBA00022801"/>
    </source>
</evidence>
<accession>A0ABX1FW75</accession>
<keyword evidence="2 4" id="KW-0442">Lipid degradation</keyword>
<dbReference type="Pfam" id="PF01734">
    <property type="entry name" value="Patatin"/>
    <property type="match status" value="1"/>
</dbReference>
<evidence type="ECO:0000313" key="7">
    <source>
        <dbReference type="Proteomes" id="UP001515943"/>
    </source>
</evidence>
<dbReference type="InterPro" id="IPR016035">
    <property type="entry name" value="Acyl_Trfase/lysoPLipase"/>
</dbReference>
<reference evidence="6 7" key="1">
    <citation type="submission" date="2019-08" db="EMBL/GenBank/DDBJ databases">
        <title>Lentzea from Indian Himalayas.</title>
        <authorList>
            <person name="Mandal S."/>
            <person name="Mallick Gupta A."/>
            <person name="Maiti P.K."/>
            <person name="Sarkar J."/>
            <person name="Mandal S."/>
        </authorList>
    </citation>
    <scope>NUCLEOTIDE SEQUENCE [LARGE SCALE GENOMIC DNA]</scope>
    <source>
        <strain evidence="6 7">PSKA42</strain>
    </source>
</reference>
<comment type="caution">
    <text evidence="6">The sequence shown here is derived from an EMBL/GenBank/DDBJ whole genome shotgun (WGS) entry which is preliminary data.</text>
</comment>
<dbReference type="PANTHER" id="PTHR14226:SF29">
    <property type="entry name" value="NEUROPATHY TARGET ESTERASE SWS"/>
    <property type="match status" value="1"/>
</dbReference>
<protein>
    <recommendedName>
        <fullName evidence="5">PNPLA domain-containing protein</fullName>
    </recommendedName>
</protein>
<feature type="domain" description="PNPLA" evidence="5">
    <location>
        <begin position="68"/>
        <end position="314"/>
    </location>
</feature>
<dbReference type="InterPro" id="IPR050301">
    <property type="entry name" value="NTE"/>
</dbReference>
<dbReference type="EMBL" id="VSRL01000284">
    <property type="protein sequence ID" value="NKE62782.1"/>
    <property type="molecule type" value="Genomic_DNA"/>
</dbReference>
<evidence type="ECO:0000256" key="3">
    <source>
        <dbReference type="ARBA" id="ARBA00023098"/>
    </source>
</evidence>
<dbReference type="SUPFAM" id="SSF52151">
    <property type="entry name" value="FabD/lysophospholipase-like"/>
    <property type="match status" value="1"/>
</dbReference>
<evidence type="ECO:0000256" key="4">
    <source>
        <dbReference type="PROSITE-ProRule" id="PRU01161"/>
    </source>
</evidence>
<dbReference type="Gene3D" id="3.40.1090.10">
    <property type="entry name" value="Cytosolic phospholipase A2 catalytic domain"/>
    <property type="match status" value="2"/>
</dbReference>
<dbReference type="Proteomes" id="UP001515943">
    <property type="component" value="Unassembled WGS sequence"/>
</dbReference>
<keyword evidence="3 4" id="KW-0443">Lipid metabolism</keyword>
<gene>
    <name evidence="6" type="ORF">FXN61_41095</name>
</gene>
<feature type="short sequence motif" description="GXSXG" evidence="4">
    <location>
        <begin position="100"/>
        <end position="104"/>
    </location>
</feature>
<proteinExistence type="predicted"/>
<dbReference type="PANTHER" id="PTHR14226">
    <property type="entry name" value="NEUROPATHY TARGET ESTERASE/SWISS CHEESE D.MELANOGASTER"/>
    <property type="match status" value="1"/>
</dbReference>
<dbReference type="InterPro" id="IPR002641">
    <property type="entry name" value="PNPLA_dom"/>
</dbReference>